<name>A0A6J7WWF2_9CAUD</name>
<proteinExistence type="predicted"/>
<dbReference type="EMBL" id="LR798287">
    <property type="protein sequence ID" value="CAB5221032.1"/>
    <property type="molecule type" value="Genomic_DNA"/>
</dbReference>
<organism evidence="1">
    <name type="scientific">uncultured Caudovirales phage</name>
    <dbReference type="NCBI Taxonomy" id="2100421"/>
    <lineage>
        <taxon>Viruses</taxon>
        <taxon>Duplodnaviria</taxon>
        <taxon>Heunggongvirae</taxon>
        <taxon>Uroviricota</taxon>
        <taxon>Caudoviricetes</taxon>
        <taxon>Peduoviridae</taxon>
        <taxon>Maltschvirus</taxon>
        <taxon>Maltschvirus maltsch</taxon>
    </lineage>
</organism>
<accession>A0A6J7WWF2</accession>
<protein>
    <recommendedName>
        <fullName evidence="2">DNA-binding protein</fullName>
    </recommendedName>
</protein>
<sequence length="76" mass="8738">MKTIIHINRNVIQRNNKHGLEEPVCRVEQNGVVRYCMEVIINGPSHMIYNPKKPRPCGAKLWIETQADVELIGESK</sequence>
<evidence type="ECO:0008006" key="2">
    <source>
        <dbReference type="Google" id="ProtNLM"/>
    </source>
</evidence>
<gene>
    <name evidence="1" type="ORF">UFOVP245_62</name>
</gene>
<evidence type="ECO:0000313" key="1">
    <source>
        <dbReference type="EMBL" id="CAB5221032.1"/>
    </source>
</evidence>
<reference evidence="1" key="1">
    <citation type="submission" date="2020-05" db="EMBL/GenBank/DDBJ databases">
        <authorList>
            <person name="Chiriac C."/>
            <person name="Salcher M."/>
            <person name="Ghai R."/>
            <person name="Kavagutti S V."/>
        </authorList>
    </citation>
    <scope>NUCLEOTIDE SEQUENCE</scope>
</reference>